<name>A0A9E7E1I8_9CAUD</name>
<proteinExistence type="predicted"/>
<sequence length="134" mass="15244">MKRCEAHNIQEPCVLCEQHAWPVRDIWAVADFTGNPVNGWPDGLLPEVKAIRFSEVIRIIGRKIQEVETHRLIAMKPFHDAKRRLRIEARAVATLNHGKLESAACYLAHGKPPPADDPLIALYMQTIKEDESSW</sequence>
<dbReference type="Proteomes" id="UP001056460">
    <property type="component" value="Segment"/>
</dbReference>
<evidence type="ECO:0000313" key="1">
    <source>
        <dbReference type="EMBL" id="URA07177.1"/>
    </source>
</evidence>
<gene>
    <name evidence="1" type="ORF">Mallos_BL60069</name>
</gene>
<protein>
    <submittedName>
        <fullName evidence="1">Uncharacterized protein</fullName>
    </submittedName>
</protein>
<accession>A0A9E7E1I8</accession>
<keyword evidence="2" id="KW-1185">Reference proteome</keyword>
<organism evidence="1 2">
    <name type="scientific">Xanthomonas phage Mallos</name>
    <dbReference type="NCBI Taxonomy" id="2939131"/>
    <lineage>
        <taxon>Viruses</taxon>
        <taxon>Duplodnaviria</taxon>
        <taxon>Heunggongvirae</taxon>
        <taxon>Uroviricota</taxon>
        <taxon>Caudoviricetes</taxon>
        <taxon>Mesyanzhinovviridae</taxon>
        <taxon>Bradleyvirinae</taxon>
        <taxon>Mallosvirus</taxon>
        <taxon>Mallosvirus mallos</taxon>
    </lineage>
</organism>
<evidence type="ECO:0000313" key="2">
    <source>
        <dbReference type="Proteomes" id="UP001056460"/>
    </source>
</evidence>
<dbReference type="EMBL" id="ON189047">
    <property type="protein sequence ID" value="URA07177.1"/>
    <property type="molecule type" value="Genomic_DNA"/>
</dbReference>
<reference evidence="1" key="1">
    <citation type="journal article" date="2022" name="Viruses">
        <title>Isolation of novel Xanthomonas phages for the plant pathogens X. translucens and X. campestris.</title>
        <authorList>
            <person name="Erdrich S.H."/>
            <person name="Sharma V."/>
            <person name="Schurr U."/>
            <person name="Arsova B."/>
            <person name="Frunzke J."/>
        </authorList>
    </citation>
    <scope>NUCLEOTIDE SEQUENCE</scope>
</reference>